<feature type="compositionally biased region" description="Acidic residues" evidence="1">
    <location>
        <begin position="71"/>
        <end position="81"/>
    </location>
</feature>
<feature type="region of interest" description="Disordered" evidence="1">
    <location>
        <begin position="269"/>
        <end position="290"/>
    </location>
</feature>
<dbReference type="VEuPathDB" id="CryptoDB:Cvel_27329"/>
<reference evidence="3" key="1">
    <citation type="submission" date="2014-11" db="EMBL/GenBank/DDBJ databases">
        <authorList>
            <person name="Otto D Thomas"/>
            <person name="Naeem Raeece"/>
        </authorList>
    </citation>
    <scope>NUCLEOTIDE SEQUENCE</scope>
</reference>
<dbReference type="AlphaFoldDB" id="A0A0G4HGN4"/>
<keyword evidence="2" id="KW-0732">Signal</keyword>
<proteinExistence type="predicted"/>
<dbReference type="PhylomeDB" id="A0A0G4HGN4"/>
<feature type="signal peptide" evidence="2">
    <location>
        <begin position="1"/>
        <end position="17"/>
    </location>
</feature>
<dbReference type="EMBL" id="CDMZ01002620">
    <property type="protein sequence ID" value="CEM43141.1"/>
    <property type="molecule type" value="Genomic_DNA"/>
</dbReference>
<protein>
    <submittedName>
        <fullName evidence="3">Uncharacterized protein</fullName>
    </submittedName>
</protein>
<accession>A0A0G4HGN4</accession>
<evidence type="ECO:0000256" key="1">
    <source>
        <dbReference type="SAM" id="MobiDB-lite"/>
    </source>
</evidence>
<name>A0A0G4HGN4_9ALVE</name>
<organism evidence="3">
    <name type="scientific">Chromera velia CCMP2878</name>
    <dbReference type="NCBI Taxonomy" id="1169474"/>
    <lineage>
        <taxon>Eukaryota</taxon>
        <taxon>Sar</taxon>
        <taxon>Alveolata</taxon>
        <taxon>Colpodellida</taxon>
        <taxon>Chromeraceae</taxon>
        <taxon>Chromera</taxon>
    </lineage>
</organism>
<feature type="chain" id="PRO_5005191570" evidence="2">
    <location>
        <begin position="18"/>
        <end position="383"/>
    </location>
</feature>
<evidence type="ECO:0000313" key="3">
    <source>
        <dbReference type="EMBL" id="CEM43141.1"/>
    </source>
</evidence>
<gene>
    <name evidence="3" type="ORF">Cvel_27329</name>
</gene>
<dbReference type="Pfam" id="PF05542">
    <property type="entry name" value="DUF760"/>
    <property type="match status" value="2"/>
</dbReference>
<sequence>MMLLLGVLFFFLGLTESFRLGNDVLRLMDGRQSASGVGFLRSGRRKVFSSLSMNAILPPEGGGGLSSWLGDGDDDGDDDGEGSVLDEYRGGSMPWDVQMGKIKGQMGSKIFQSSGNPYFDIVSRISPNELIGRFADVAPRHVQEAAKLTIVELIGKLQDFALETTILTTTEKLGSLCFQLQMTGYMLKNAEYRISLAESLQAIPVTLPSRNETMKEPVFVSKTLASTPVSGKISLHVKDGSTMEVDAADYVSELKHEVSALQQMLAESKLETENAKKGKKADGKGGRKKGSDLLQYIRSMPEAQMSALTDNISEDVLEAMKKLANAVVEGQTGPSNSGAGQAILQQTGTAMVQLCMWQLAVGYNLRELEVRNDLRDSMSRFKR</sequence>
<feature type="region of interest" description="Disordered" evidence="1">
    <location>
        <begin position="67"/>
        <end position="88"/>
    </location>
</feature>
<dbReference type="PANTHER" id="PTHR33598:SF4">
    <property type="entry name" value="OS02G0833400 PROTEIN"/>
    <property type="match status" value="1"/>
</dbReference>
<dbReference type="PANTHER" id="PTHR33598">
    <property type="entry name" value="OS02G0833400 PROTEIN"/>
    <property type="match status" value="1"/>
</dbReference>
<evidence type="ECO:0000256" key="2">
    <source>
        <dbReference type="SAM" id="SignalP"/>
    </source>
</evidence>
<dbReference type="InterPro" id="IPR008479">
    <property type="entry name" value="DUF760"/>
</dbReference>